<dbReference type="InterPro" id="IPR050818">
    <property type="entry name" value="KCNH_animal-type"/>
</dbReference>
<name>A0A564YIU2_HYMDI</name>
<reference evidence="1 2" key="1">
    <citation type="submission" date="2019-07" db="EMBL/GenBank/DDBJ databases">
        <authorList>
            <person name="Jastrzebski P J."/>
            <person name="Paukszto L."/>
            <person name="Jastrzebski P J."/>
        </authorList>
    </citation>
    <scope>NUCLEOTIDE SEQUENCE [LARGE SCALE GENOMIC DNA]</scope>
    <source>
        <strain evidence="1 2">WMS-il1</strain>
    </source>
</reference>
<dbReference type="GO" id="GO:0005886">
    <property type="term" value="C:plasma membrane"/>
    <property type="evidence" value="ECO:0007669"/>
    <property type="project" value="TreeGrafter"/>
</dbReference>
<protein>
    <recommendedName>
        <fullName evidence="3">PAS domain-containing protein</fullName>
    </recommendedName>
</protein>
<organism evidence="1 2">
    <name type="scientific">Hymenolepis diminuta</name>
    <name type="common">Rat tapeworm</name>
    <dbReference type="NCBI Taxonomy" id="6216"/>
    <lineage>
        <taxon>Eukaryota</taxon>
        <taxon>Metazoa</taxon>
        <taxon>Spiralia</taxon>
        <taxon>Lophotrochozoa</taxon>
        <taxon>Platyhelminthes</taxon>
        <taxon>Cestoda</taxon>
        <taxon>Eucestoda</taxon>
        <taxon>Cyclophyllidea</taxon>
        <taxon>Hymenolepididae</taxon>
        <taxon>Hymenolepis</taxon>
    </lineage>
</organism>
<dbReference type="PANTHER" id="PTHR10217">
    <property type="entry name" value="VOLTAGE AND LIGAND GATED POTASSIUM CHANNEL"/>
    <property type="match status" value="1"/>
</dbReference>
<dbReference type="PANTHER" id="PTHR10217:SF637">
    <property type="entry name" value="EAG-LIKE K[+] CHANNEL, ISOFORM A"/>
    <property type="match status" value="1"/>
</dbReference>
<accession>A0A564YIU2</accession>
<evidence type="ECO:0008006" key="3">
    <source>
        <dbReference type="Google" id="ProtNLM"/>
    </source>
</evidence>
<dbReference type="Gene3D" id="3.30.450.20">
    <property type="entry name" value="PAS domain"/>
    <property type="match status" value="1"/>
</dbReference>
<dbReference type="InterPro" id="IPR035965">
    <property type="entry name" value="PAS-like_dom_sf"/>
</dbReference>
<dbReference type="EMBL" id="CABIJS010000222">
    <property type="protein sequence ID" value="VUZ47116.1"/>
    <property type="molecule type" value="Genomic_DNA"/>
</dbReference>
<evidence type="ECO:0000313" key="2">
    <source>
        <dbReference type="Proteomes" id="UP000321570"/>
    </source>
</evidence>
<evidence type="ECO:0000313" key="1">
    <source>
        <dbReference type="EMBL" id="VUZ47116.1"/>
    </source>
</evidence>
<proteinExistence type="predicted"/>
<dbReference type="GO" id="GO:0005249">
    <property type="term" value="F:voltage-gated potassium channel activity"/>
    <property type="evidence" value="ECO:0007669"/>
    <property type="project" value="TreeGrafter"/>
</dbReference>
<dbReference type="Proteomes" id="UP000321570">
    <property type="component" value="Unassembled WGS sequence"/>
</dbReference>
<dbReference type="GO" id="GO:0042391">
    <property type="term" value="P:regulation of membrane potential"/>
    <property type="evidence" value="ECO:0007669"/>
    <property type="project" value="TreeGrafter"/>
</dbReference>
<dbReference type="AlphaFoldDB" id="A0A564YIU2"/>
<feature type="non-terminal residue" evidence="1">
    <location>
        <position position="81"/>
    </location>
</feature>
<sequence>MPQRKGLLAPQNTFLDTIATRFDGTHSNFVLGNAQVKEYPIVYCSDGFVELTGFSRSQIMSRSCSCTFLWGPNTSETAKDS</sequence>
<gene>
    <name evidence="1" type="ORF">WMSIL1_LOCUS6503</name>
</gene>
<keyword evidence="2" id="KW-1185">Reference proteome</keyword>
<dbReference type="SUPFAM" id="SSF55785">
    <property type="entry name" value="PYP-like sensor domain (PAS domain)"/>
    <property type="match status" value="1"/>
</dbReference>